<dbReference type="SUPFAM" id="SSF51338">
    <property type="entry name" value="Composite domain of metallo-dependent hydrolases"/>
    <property type="match status" value="1"/>
</dbReference>
<reference evidence="3" key="1">
    <citation type="submission" date="2016-10" db="EMBL/GenBank/DDBJ databases">
        <authorList>
            <person name="Varghese N."/>
            <person name="Submissions S."/>
        </authorList>
    </citation>
    <scope>NUCLEOTIDE SEQUENCE [LARGE SCALE GENOMIC DNA]</scope>
    <source>
        <strain evidence="3">GAS369</strain>
    </source>
</reference>
<dbReference type="AlphaFoldDB" id="A0A1H1PIT1"/>
<name>A0A1H1PIT1_9BRAD</name>
<organism evidence="2 3">
    <name type="scientific">Bradyrhizobium canariense</name>
    <dbReference type="NCBI Taxonomy" id="255045"/>
    <lineage>
        <taxon>Bacteria</taxon>
        <taxon>Pseudomonadati</taxon>
        <taxon>Pseudomonadota</taxon>
        <taxon>Alphaproteobacteria</taxon>
        <taxon>Hyphomicrobiales</taxon>
        <taxon>Nitrobacteraceae</taxon>
        <taxon>Bradyrhizobium</taxon>
    </lineage>
</organism>
<dbReference type="Gene3D" id="2.30.40.10">
    <property type="entry name" value="Urease, subunit C, domain 1"/>
    <property type="match status" value="1"/>
</dbReference>
<dbReference type="InterPro" id="IPR057744">
    <property type="entry name" value="OTAase-like"/>
</dbReference>
<feature type="domain" description="Amidohydrolase-related" evidence="1">
    <location>
        <begin position="56"/>
        <end position="386"/>
    </location>
</feature>
<gene>
    <name evidence="2" type="ORF">SAMN05444158_1035</name>
</gene>
<dbReference type="SUPFAM" id="SSF51556">
    <property type="entry name" value="Metallo-dependent hydrolases"/>
    <property type="match status" value="1"/>
</dbReference>
<keyword evidence="3" id="KW-1185">Reference proteome</keyword>
<dbReference type="InterPro" id="IPR011059">
    <property type="entry name" value="Metal-dep_hydrolase_composite"/>
</dbReference>
<dbReference type="GO" id="GO:0016810">
    <property type="term" value="F:hydrolase activity, acting on carbon-nitrogen (but not peptide) bonds"/>
    <property type="evidence" value="ECO:0007669"/>
    <property type="project" value="InterPro"/>
</dbReference>
<dbReference type="CDD" id="cd01299">
    <property type="entry name" value="Met_dep_hydrolase_A"/>
    <property type="match status" value="1"/>
</dbReference>
<dbReference type="Gene3D" id="3.20.20.140">
    <property type="entry name" value="Metal-dependent hydrolases"/>
    <property type="match status" value="1"/>
</dbReference>
<evidence type="ECO:0000313" key="3">
    <source>
        <dbReference type="Proteomes" id="UP000243904"/>
    </source>
</evidence>
<dbReference type="PANTHER" id="PTHR43135">
    <property type="entry name" value="ALPHA-D-RIBOSE 1-METHYLPHOSPHONATE 5-TRIPHOSPHATE DIPHOSPHATASE"/>
    <property type="match status" value="1"/>
</dbReference>
<dbReference type="InterPro" id="IPR006680">
    <property type="entry name" value="Amidohydro-rel"/>
</dbReference>
<dbReference type="PANTHER" id="PTHR43135:SF3">
    <property type="entry name" value="ALPHA-D-RIBOSE 1-METHYLPHOSPHONATE 5-TRIPHOSPHATE DIPHOSPHATASE"/>
    <property type="match status" value="1"/>
</dbReference>
<dbReference type="RefSeq" id="WP_146686514.1">
    <property type="nucleotide sequence ID" value="NZ_LT629750.1"/>
</dbReference>
<proteinExistence type="predicted"/>
<dbReference type="InterPro" id="IPR032466">
    <property type="entry name" value="Metal_Hydrolase"/>
</dbReference>
<dbReference type="Proteomes" id="UP000243904">
    <property type="component" value="Chromosome I"/>
</dbReference>
<accession>A0A1H1PIT1</accession>
<evidence type="ECO:0000313" key="2">
    <source>
        <dbReference type="EMBL" id="SDS10990.1"/>
    </source>
</evidence>
<protein>
    <submittedName>
        <fullName evidence="2">Imidazolonepropionase</fullName>
    </submittedName>
</protein>
<evidence type="ECO:0000259" key="1">
    <source>
        <dbReference type="Pfam" id="PF01979"/>
    </source>
</evidence>
<dbReference type="Pfam" id="PF01979">
    <property type="entry name" value="Amidohydro_1"/>
    <property type="match status" value="1"/>
</dbReference>
<dbReference type="EMBL" id="LT629750">
    <property type="protein sequence ID" value="SDS10990.1"/>
    <property type="molecule type" value="Genomic_DNA"/>
</dbReference>
<dbReference type="InterPro" id="IPR051781">
    <property type="entry name" value="Metallo-dep_Hydrolase"/>
</dbReference>
<sequence length="391" mass="41727">MFKLVKCKSLIDGTGAPAVDGACLLIEDDRIVEVGVQAAFRELPPGTEILDLGNSYVMPGLINAHTHLSLVPGKGNQPAQKRLPPGINVLRSVPNLLKDVCSGVTTTRIMGEENYIDIDFKKAIEGGIVSGPRIITAGIALSASHSHGVGLRPADGKQEIRKLARQNLAQGADFIKLFATGGASSPGKALHSCPYSREEIAAAVEEAERAGTYVAAHAHGGTGLDLCIEEGVRTIEHGAFIHEKQLNEIIRKDLWIVGTFSILFHPEGIEGTDFSIPLIRSKVLRAREAAAENFARIIKSGANLAIGTDSVHGEMPYEMEKLVEFGASTMQAIQAATKNAARACRAEDTAGTLQAGKSADFIALAKNPLDNISHLRSITDVYIRGKRFQGI</sequence>